<proteinExistence type="predicted"/>
<dbReference type="RefSeq" id="XP_005097991.1">
    <property type="nucleotide sequence ID" value="XM_005097934.3"/>
</dbReference>
<feature type="compositionally biased region" description="Polar residues" evidence="1">
    <location>
        <begin position="70"/>
        <end position="85"/>
    </location>
</feature>
<feature type="domain" description="SEP" evidence="3">
    <location>
        <begin position="179"/>
        <end position="244"/>
    </location>
</feature>
<sequence length="365" mass="39799">MADREEQVDQFVNVTGVDANRARFYLESAAWDLQLAMSSFFESGDGEEADAVSAQNDVSMVTDSARDVQETSTSNRFGTLRSVNVDSDSSDEEGQAYYAGGSDRSGQQVLGPPKKKDSHKLVESLFKSAKEHGAEEKNEGDRPSQSSRSTFVGAGYRLGETSDDTTVVPGAQKPAARKQEEKKLKLWKNGFSVDNGELRDYNDPQNKQFLDSISRGEVPQELVREARGGEINLDMEDHRAEDYVKPKVSVKAFTGAGHMLGSPAPNVINAEAASGGGQAAAVKVDEGKPTTNVQLRLADGKRLVLKLNHSHKVSDIRQHIISSNPQYAQSSFCLMTTFPNKELTDESQTIEGANLLNAVIVQRLK</sequence>
<dbReference type="PROSITE" id="PS50033">
    <property type="entry name" value="UBX"/>
    <property type="match status" value="1"/>
</dbReference>
<evidence type="ECO:0000256" key="1">
    <source>
        <dbReference type="SAM" id="MobiDB-lite"/>
    </source>
</evidence>
<reference evidence="5" key="1">
    <citation type="submission" date="2025-08" db="UniProtKB">
        <authorList>
            <consortium name="RefSeq"/>
        </authorList>
    </citation>
    <scope>IDENTIFICATION</scope>
</reference>
<dbReference type="PANTHER" id="PTHR23333">
    <property type="entry name" value="UBX DOMAIN CONTAINING PROTEIN"/>
    <property type="match status" value="1"/>
</dbReference>
<dbReference type="PROSITE" id="PS51399">
    <property type="entry name" value="SEP"/>
    <property type="match status" value="1"/>
</dbReference>
<dbReference type="SUPFAM" id="SSF102848">
    <property type="entry name" value="NSFL1 (p97 ATPase) cofactor p47, SEP domain"/>
    <property type="match status" value="1"/>
</dbReference>
<dbReference type="GeneID" id="101860808"/>
<dbReference type="SMART" id="SM00553">
    <property type="entry name" value="SEP"/>
    <property type="match status" value="1"/>
</dbReference>
<organism evidence="4 5">
    <name type="scientific">Aplysia californica</name>
    <name type="common">California sea hare</name>
    <dbReference type="NCBI Taxonomy" id="6500"/>
    <lineage>
        <taxon>Eukaryota</taxon>
        <taxon>Metazoa</taxon>
        <taxon>Spiralia</taxon>
        <taxon>Lophotrochozoa</taxon>
        <taxon>Mollusca</taxon>
        <taxon>Gastropoda</taxon>
        <taxon>Heterobranchia</taxon>
        <taxon>Euthyneura</taxon>
        <taxon>Tectipleura</taxon>
        <taxon>Aplysiida</taxon>
        <taxon>Aplysioidea</taxon>
        <taxon>Aplysiidae</taxon>
        <taxon>Aplysia</taxon>
    </lineage>
</organism>
<dbReference type="SUPFAM" id="SSF46934">
    <property type="entry name" value="UBA-like"/>
    <property type="match status" value="1"/>
</dbReference>
<protein>
    <submittedName>
        <fullName evidence="5">NSFL1 cofactor p47</fullName>
    </submittedName>
</protein>
<dbReference type="SMART" id="SM00166">
    <property type="entry name" value="UBX"/>
    <property type="match status" value="1"/>
</dbReference>
<evidence type="ECO:0000259" key="3">
    <source>
        <dbReference type="PROSITE" id="PS51399"/>
    </source>
</evidence>
<dbReference type="InterPro" id="IPR009060">
    <property type="entry name" value="UBA-like_sf"/>
</dbReference>
<dbReference type="SUPFAM" id="SSF54236">
    <property type="entry name" value="Ubiquitin-like"/>
    <property type="match status" value="1"/>
</dbReference>
<name>A0ABM0JNR2_APLCA</name>
<evidence type="ECO:0000259" key="2">
    <source>
        <dbReference type="PROSITE" id="PS50033"/>
    </source>
</evidence>
<dbReference type="Proteomes" id="UP000694888">
    <property type="component" value="Unplaced"/>
</dbReference>
<evidence type="ECO:0000313" key="5">
    <source>
        <dbReference type="RefSeq" id="XP_005097991.1"/>
    </source>
</evidence>
<dbReference type="Pfam" id="PF08059">
    <property type="entry name" value="SEP"/>
    <property type="match status" value="1"/>
</dbReference>
<gene>
    <name evidence="5" type="primary">LOC101860808</name>
</gene>
<feature type="region of interest" description="Disordered" evidence="1">
    <location>
        <begin position="61"/>
        <end position="181"/>
    </location>
</feature>
<evidence type="ECO:0000313" key="4">
    <source>
        <dbReference type="Proteomes" id="UP000694888"/>
    </source>
</evidence>
<dbReference type="InterPro" id="IPR029071">
    <property type="entry name" value="Ubiquitin-like_domsf"/>
</dbReference>
<dbReference type="PANTHER" id="PTHR23333:SF20">
    <property type="entry name" value="NSFL1 COFACTOR P47"/>
    <property type="match status" value="1"/>
</dbReference>
<dbReference type="InterPro" id="IPR012989">
    <property type="entry name" value="SEP_domain"/>
</dbReference>
<dbReference type="Pfam" id="PF14555">
    <property type="entry name" value="UBA_4"/>
    <property type="match status" value="1"/>
</dbReference>
<dbReference type="InterPro" id="IPR001012">
    <property type="entry name" value="UBX_dom"/>
</dbReference>
<dbReference type="Pfam" id="PF00789">
    <property type="entry name" value="UBX"/>
    <property type="match status" value="1"/>
</dbReference>
<feature type="compositionally biased region" description="Basic and acidic residues" evidence="1">
    <location>
        <begin position="128"/>
        <end position="142"/>
    </location>
</feature>
<dbReference type="Gene3D" id="3.10.20.90">
    <property type="entry name" value="Phosphatidylinositol 3-kinase Catalytic Subunit, Chain A, domain 1"/>
    <property type="match status" value="1"/>
</dbReference>
<accession>A0ABM0JNR2</accession>
<dbReference type="Gene3D" id="1.10.8.10">
    <property type="entry name" value="DNA helicase RuvA subunit, C-terminal domain"/>
    <property type="match status" value="1"/>
</dbReference>
<dbReference type="InterPro" id="IPR036241">
    <property type="entry name" value="NSFL1C_SEP_dom_sf"/>
</dbReference>
<feature type="domain" description="UBX" evidence="2">
    <location>
        <begin position="286"/>
        <end position="363"/>
    </location>
</feature>
<dbReference type="CDD" id="cd14348">
    <property type="entry name" value="UBA_p47"/>
    <property type="match status" value="1"/>
</dbReference>
<dbReference type="Gene3D" id="3.30.420.210">
    <property type="entry name" value="SEP domain"/>
    <property type="match status" value="1"/>
</dbReference>
<keyword evidence="4" id="KW-1185">Reference proteome</keyword>